<name>A0AAV1ZNE7_9ARAC</name>
<reference evidence="2 3" key="1">
    <citation type="submission" date="2024-04" db="EMBL/GenBank/DDBJ databases">
        <authorList>
            <person name="Rising A."/>
            <person name="Reimegard J."/>
            <person name="Sonavane S."/>
            <person name="Akerstrom W."/>
            <person name="Nylinder S."/>
            <person name="Hedman E."/>
            <person name="Kallberg Y."/>
        </authorList>
    </citation>
    <scope>NUCLEOTIDE SEQUENCE [LARGE SCALE GENOMIC DNA]</scope>
</reference>
<accession>A0AAV1ZNE7</accession>
<feature type="compositionally biased region" description="Polar residues" evidence="1">
    <location>
        <begin position="189"/>
        <end position="200"/>
    </location>
</feature>
<feature type="region of interest" description="Disordered" evidence="1">
    <location>
        <begin position="15"/>
        <end position="34"/>
    </location>
</feature>
<gene>
    <name evidence="2" type="ORF">LARSCL_LOCUS6524</name>
</gene>
<evidence type="ECO:0000256" key="1">
    <source>
        <dbReference type="SAM" id="MobiDB-lite"/>
    </source>
</evidence>
<dbReference type="Proteomes" id="UP001497382">
    <property type="component" value="Unassembled WGS sequence"/>
</dbReference>
<dbReference type="EMBL" id="CAXIEN010000062">
    <property type="protein sequence ID" value="CAL1272683.1"/>
    <property type="molecule type" value="Genomic_DNA"/>
</dbReference>
<evidence type="ECO:0000313" key="2">
    <source>
        <dbReference type="EMBL" id="CAL1272683.1"/>
    </source>
</evidence>
<evidence type="ECO:0000313" key="3">
    <source>
        <dbReference type="Proteomes" id="UP001497382"/>
    </source>
</evidence>
<protein>
    <submittedName>
        <fullName evidence="2">Uncharacterized protein</fullName>
    </submittedName>
</protein>
<dbReference type="AlphaFoldDB" id="A0AAV1ZNE7"/>
<feature type="compositionally biased region" description="Acidic residues" evidence="1">
    <location>
        <begin position="21"/>
        <end position="32"/>
    </location>
</feature>
<sequence>MRNKNTYLVTEMEMQTCTREDNEEERADEDEGNTQMKKISCIEKDEGMKTFLKRPGNFSRNHCNSSSAQAEILAASTGQTPFRRRKFQNPISQPGYDQLETVFLVGQDLLRCLRDECEPYHTSSSQPAGLESRGLGIHQGQPSYLPAYNGIFSIHALNFTPSAVDKTENYIHVGNQESILNYASNASLENSATTNESPATLTEKDETDYQSPNAINLHLDDGTESNEVDSPTNKKDDLPKIAEPATFPQIQVVTKTISEETFQPTTSTTTEATTVTTAKEELARNEVTATVEISLDENHRYTHSNESETLLSGTEEDPVETDDKQDIFDNFIEPIQTVWQEFVGKLKMSVLEVWKSISHHLMERLESFATTP</sequence>
<comment type="caution">
    <text evidence="2">The sequence shown here is derived from an EMBL/GenBank/DDBJ whole genome shotgun (WGS) entry which is preliminary data.</text>
</comment>
<proteinExistence type="predicted"/>
<organism evidence="2 3">
    <name type="scientific">Larinioides sclopetarius</name>
    <dbReference type="NCBI Taxonomy" id="280406"/>
    <lineage>
        <taxon>Eukaryota</taxon>
        <taxon>Metazoa</taxon>
        <taxon>Ecdysozoa</taxon>
        <taxon>Arthropoda</taxon>
        <taxon>Chelicerata</taxon>
        <taxon>Arachnida</taxon>
        <taxon>Araneae</taxon>
        <taxon>Araneomorphae</taxon>
        <taxon>Entelegynae</taxon>
        <taxon>Araneoidea</taxon>
        <taxon>Araneidae</taxon>
        <taxon>Larinioides</taxon>
    </lineage>
</organism>
<keyword evidence="3" id="KW-1185">Reference proteome</keyword>
<feature type="region of interest" description="Disordered" evidence="1">
    <location>
        <begin position="189"/>
        <end position="243"/>
    </location>
</feature>